<dbReference type="EC" id="3.5.4.33" evidence="8"/>
<dbReference type="InterPro" id="IPR016193">
    <property type="entry name" value="Cytidine_deaminase-like"/>
</dbReference>
<dbReference type="PANTHER" id="PTHR11079">
    <property type="entry name" value="CYTOSINE DEAMINASE FAMILY MEMBER"/>
    <property type="match status" value="1"/>
</dbReference>
<dbReference type="GO" id="GO:0008270">
    <property type="term" value="F:zinc ion binding"/>
    <property type="evidence" value="ECO:0007669"/>
    <property type="project" value="UniProtKB-UniRule"/>
</dbReference>
<dbReference type="InterPro" id="IPR028883">
    <property type="entry name" value="tRNA_aden_deaminase"/>
</dbReference>
<comment type="similarity">
    <text evidence="1">Belongs to the cytidine and deoxycytidylate deaminase family. ADAT2 subfamily.</text>
</comment>
<keyword evidence="11" id="KW-1185">Reference proteome</keyword>
<dbReference type="GO" id="GO:0002100">
    <property type="term" value="P:tRNA wobble adenosine to inosine editing"/>
    <property type="evidence" value="ECO:0007669"/>
    <property type="project" value="UniProtKB-UniRule"/>
</dbReference>
<dbReference type="STRING" id="96561.Dole_2030"/>
<feature type="active site" description="Proton donor" evidence="8">
    <location>
        <position position="49"/>
    </location>
</feature>
<dbReference type="OrthoDB" id="9802676at2"/>
<keyword evidence="6 8" id="KW-0862">Zinc</keyword>
<dbReference type="PROSITE" id="PS00903">
    <property type="entry name" value="CYT_DCMP_DEAMINASES_1"/>
    <property type="match status" value="1"/>
</dbReference>
<feature type="binding site" evidence="8">
    <location>
        <position position="80"/>
    </location>
    <ligand>
        <name>Zn(2+)</name>
        <dbReference type="ChEBI" id="CHEBI:29105"/>
        <note>catalytic</note>
    </ligand>
</feature>
<dbReference type="KEGG" id="dol:Dole_2030"/>
<protein>
    <recommendedName>
        <fullName evidence="8">tRNA-specific adenosine deaminase</fullName>
        <ecNumber evidence="8">3.5.4.33</ecNumber>
    </recommendedName>
</protein>
<evidence type="ECO:0000259" key="9">
    <source>
        <dbReference type="PROSITE" id="PS51747"/>
    </source>
</evidence>
<dbReference type="NCBIfam" id="NF008113">
    <property type="entry name" value="PRK10860.1"/>
    <property type="match status" value="1"/>
</dbReference>
<dbReference type="AlphaFoldDB" id="A8ZTF1"/>
<comment type="cofactor">
    <cofactor evidence="8">
        <name>Zn(2+)</name>
        <dbReference type="ChEBI" id="CHEBI:29105"/>
    </cofactor>
    <text evidence="8">Binds 1 zinc ion per subunit.</text>
</comment>
<feature type="binding site" evidence="8">
    <location>
        <position position="47"/>
    </location>
    <ligand>
        <name>Zn(2+)</name>
        <dbReference type="ChEBI" id="CHEBI:29105"/>
        <note>catalytic</note>
    </ligand>
</feature>
<dbReference type="HOGENOM" id="CLU_025810_3_0_7"/>
<accession>A8ZTF1</accession>
<evidence type="ECO:0000256" key="4">
    <source>
        <dbReference type="ARBA" id="ARBA00022723"/>
    </source>
</evidence>
<dbReference type="PANTHER" id="PTHR11079:SF202">
    <property type="entry name" value="TRNA-SPECIFIC ADENOSINE DEAMINASE"/>
    <property type="match status" value="1"/>
</dbReference>
<evidence type="ECO:0000313" key="10">
    <source>
        <dbReference type="EMBL" id="ABW67834.1"/>
    </source>
</evidence>
<dbReference type="PROSITE" id="PS51747">
    <property type="entry name" value="CYT_DCMP_DEAMINASES_2"/>
    <property type="match status" value="1"/>
</dbReference>
<evidence type="ECO:0000256" key="7">
    <source>
        <dbReference type="ARBA" id="ARBA00048045"/>
    </source>
</evidence>
<proteinExistence type="inferred from homology"/>
<feature type="binding site" evidence="8">
    <location>
        <position position="77"/>
    </location>
    <ligand>
        <name>Zn(2+)</name>
        <dbReference type="ChEBI" id="CHEBI:29105"/>
        <note>catalytic</note>
    </ligand>
</feature>
<dbReference type="InterPro" id="IPR002125">
    <property type="entry name" value="CMP_dCMP_dom"/>
</dbReference>
<comment type="catalytic activity">
    <reaction evidence="7 8">
        <text>adenosine(34) in tRNA + H2O + H(+) = inosine(34) in tRNA + NH4(+)</text>
        <dbReference type="Rhea" id="RHEA:43168"/>
        <dbReference type="Rhea" id="RHEA-COMP:10373"/>
        <dbReference type="Rhea" id="RHEA-COMP:10374"/>
        <dbReference type="ChEBI" id="CHEBI:15377"/>
        <dbReference type="ChEBI" id="CHEBI:15378"/>
        <dbReference type="ChEBI" id="CHEBI:28938"/>
        <dbReference type="ChEBI" id="CHEBI:74411"/>
        <dbReference type="ChEBI" id="CHEBI:82852"/>
        <dbReference type="EC" id="3.5.4.33"/>
    </reaction>
</comment>
<evidence type="ECO:0000256" key="1">
    <source>
        <dbReference type="ARBA" id="ARBA00010669"/>
    </source>
</evidence>
<dbReference type="Gene3D" id="3.40.140.10">
    <property type="entry name" value="Cytidine Deaminase, domain 2"/>
    <property type="match status" value="1"/>
</dbReference>
<reference evidence="10 11" key="1">
    <citation type="submission" date="2007-10" db="EMBL/GenBank/DDBJ databases">
        <title>Complete sequence of Desulfococcus oleovorans Hxd3.</title>
        <authorList>
            <consortium name="US DOE Joint Genome Institute"/>
            <person name="Copeland A."/>
            <person name="Lucas S."/>
            <person name="Lapidus A."/>
            <person name="Barry K."/>
            <person name="Glavina del Rio T."/>
            <person name="Dalin E."/>
            <person name="Tice H."/>
            <person name="Pitluck S."/>
            <person name="Kiss H."/>
            <person name="Brettin T."/>
            <person name="Bruce D."/>
            <person name="Detter J.C."/>
            <person name="Han C."/>
            <person name="Schmutz J."/>
            <person name="Larimer F."/>
            <person name="Land M."/>
            <person name="Hauser L."/>
            <person name="Kyrpides N."/>
            <person name="Kim E."/>
            <person name="Wawrik B."/>
            <person name="Richardson P."/>
        </authorList>
    </citation>
    <scope>NUCLEOTIDE SEQUENCE [LARGE SCALE GENOMIC DNA]</scope>
    <source>
        <strain evidence="11">DSM 6200 / JCM 39069 / Hxd3</strain>
    </source>
</reference>
<dbReference type="InterPro" id="IPR016192">
    <property type="entry name" value="APOBEC/CMP_deaminase_Zn-bd"/>
</dbReference>
<feature type="domain" description="CMP/dCMP-type deaminase" evidence="9">
    <location>
        <begin position="1"/>
        <end position="123"/>
    </location>
</feature>
<organism evidence="10 11">
    <name type="scientific">Desulfosudis oleivorans (strain DSM 6200 / JCM 39069 / Hxd3)</name>
    <name type="common">Desulfococcus oleovorans</name>
    <dbReference type="NCBI Taxonomy" id="96561"/>
    <lineage>
        <taxon>Bacteria</taxon>
        <taxon>Pseudomonadati</taxon>
        <taxon>Thermodesulfobacteriota</taxon>
        <taxon>Desulfobacteria</taxon>
        <taxon>Desulfobacterales</taxon>
        <taxon>Desulfosudaceae</taxon>
        <taxon>Desulfosudis</taxon>
    </lineage>
</organism>
<evidence type="ECO:0000256" key="6">
    <source>
        <dbReference type="ARBA" id="ARBA00022833"/>
    </source>
</evidence>
<evidence type="ECO:0000256" key="5">
    <source>
        <dbReference type="ARBA" id="ARBA00022801"/>
    </source>
</evidence>
<keyword evidence="4 8" id="KW-0479">Metal-binding</keyword>
<dbReference type="FunFam" id="3.40.140.10:FF:000005">
    <property type="entry name" value="tRNA-specific adenosine deaminase"/>
    <property type="match status" value="1"/>
</dbReference>
<sequence>MELALVEAGKARDMDEVPVGAVLVSPDGKVLSADHNRPIAECDPSAHAEMLVIRRAARQAANYRLPNTTLYVTVEPCVMCMGAVIHARIGTVVFGVHDPKWGAAGSLYDFTKHSALNHSPAVVAGVCEDACRSILQAFFEQRRAKH</sequence>
<evidence type="ECO:0000256" key="2">
    <source>
        <dbReference type="ARBA" id="ARBA00011738"/>
    </source>
</evidence>
<dbReference type="eggNOG" id="COG0590">
    <property type="taxonomic scope" value="Bacteria"/>
</dbReference>
<dbReference type="GO" id="GO:0052717">
    <property type="term" value="F:tRNA-specific adenosine-34 deaminase activity"/>
    <property type="evidence" value="ECO:0007669"/>
    <property type="project" value="UniProtKB-UniRule"/>
</dbReference>
<keyword evidence="3 8" id="KW-0819">tRNA processing</keyword>
<keyword evidence="5 8" id="KW-0378">Hydrolase</keyword>
<name>A8ZTF1_DESOH</name>
<dbReference type="HAMAP" id="MF_00972">
    <property type="entry name" value="tRNA_aden_deaminase"/>
    <property type="match status" value="1"/>
</dbReference>
<dbReference type="Pfam" id="PF00383">
    <property type="entry name" value="dCMP_cyt_deam_1"/>
    <property type="match status" value="1"/>
</dbReference>
<comment type="subunit">
    <text evidence="2 8">Homodimer.</text>
</comment>
<dbReference type="CDD" id="cd01285">
    <property type="entry name" value="nucleoside_deaminase"/>
    <property type="match status" value="1"/>
</dbReference>
<dbReference type="EMBL" id="CP000859">
    <property type="protein sequence ID" value="ABW67834.1"/>
    <property type="molecule type" value="Genomic_DNA"/>
</dbReference>
<dbReference type="Proteomes" id="UP000008561">
    <property type="component" value="Chromosome"/>
</dbReference>
<dbReference type="SUPFAM" id="SSF53927">
    <property type="entry name" value="Cytidine deaminase-like"/>
    <property type="match status" value="1"/>
</dbReference>
<evidence type="ECO:0000256" key="3">
    <source>
        <dbReference type="ARBA" id="ARBA00022694"/>
    </source>
</evidence>
<comment type="function">
    <text evidence="8">Catalyzes the deamination of adenosine to inosine at the wobble position 34 of tRNA(Arg2).</text>
</comment>
<gene>
    <name evidence="8" type="primary">tadA</name>
    <name evidence="10" type="ordered locus">Dole_2030</name>
</gene>
<evidence type="ECO:0000256" key="8">
    <source>
        <dbReference type="HAMAP-Rule" id="MF_00972"/>
    </source>
</evidence>
<evidence type="ECO:0000313" key="11">
    <source>
        <dbReference type="Proteomes" id="UP000008561"/>
    </source>
</evidence>